<dbReference type="AlphaFoldDB" id="A0AAW0ZXX4"/>
<dbReference type="EMBL" id="JAWNGG020000095">
    <property type="protein sequence ID" value="KAK9302448.1"/>
    <property type="molecule type" value="Genomic_DNA"/>
</dbReference>
<name>A0AAW0ZXX4_9HYME</name>
<keyword evidence="2" id="KW-1185">Reference proteome</keyword>
<evidence type="ECO:0000313" key="2">
    <source>
        <dbReference type="Proteomes" id="UP001432146"/>
    </source>
</evidence>
<organism evidence="1 2">
    <name type="scientific">Tetragonisca angustula</name>
    <dbReference type="NCBI Taxonomy" id="166442"/>
    <lineage>
        <taxon>Eukaryota</taxon>
        <taxon>Metazoa</taxon>
        <taxon>Ecdysozoa</taxon>
        <taxon>Arthropoda</taxon>
        <taxon>Hexapoda</taxon>
        <taxon>Insecta</taxon>
        <taxon>Pterygota</taxon>
        <taxon>Neoptera</taxon>
        <taxon>Endopterygota</taxon>
        <taxon>Hymenoptera</taxon>
        <taxon>Apocrita</taxon>
        <taxon>Aculeata</taxon>
        <taxon>Apoidea</taxon>
        <taxon>Anthophila</taxon>
        <taxon>Apidae</taxon>
        <taxon>Tetragonisca</taxon>
    </lineage>
</organism>
<accession>A0AAW0ZXX4</accession>
<reference evidence="1 2" key="1">
    <citation type="submission" date="2024-05" db="EMBL/GenBank/DDBJ databases">
        <title>The nuclear and mitochondrial genome assemblies of Tetragonisca angustula (Apidae: Meliponini), a tiny yet remarkable pollinator in the Neotropics.</title>
        <authorList>
            <person name="Ferrari R."/>
            <person name="Ricardo P.C."/>
            <person name="Dias F.C."/>
            <person name="Araujo N.S."/>
            <person name="Soares D.O."/>
            <person name="Zhou Q.-S."/>
            <person name="Zhu C.-D."/>
            <person name="Coutinho L."/>
            <person name="Airas M.C."/>
            <person name="Batista T.M."/>
        </authorList>
    </citation>
    <scope>NUCLEOTIDE SEQUENCE [LARGE SCALE GENOMIC DNA]</scope>
    <source>
        <strain evidence="1">ASF017062</strain>
        <tissue evidence="1">Abdomen</tissue>
    </source>
</reference>
<evidence type="ECO:0000313" key="1">
    <source>
        <dbReference type="EMBL" id="KAK9302448.1"/>
    </source>
</evidence>
<dbReference type="Proteomes" id="UP001432146">
    <property type="component" value="Unassembled WGS sequence"/>
</dbReference>
<proteinExistence type="predicted"/>
<gene>
    <name evidence="1" type="ORF">QLX08_005522</name>
</gene>
<protein>
    <submittedName>
        <fullName evidence="1">Uncharacterized protein</fullName>
    </submittedName>
</protein>
<sequence>MSRRDDNILKEIVSISEDCSGTYCEQNENELSQNENEIEILKSDGSGQTEESSDSEKENSGIFIVAGKGCMFHLVLSPRMA</sequence>
<comment type="caution">
    <text evidence="1">The sequence shown here is derived from an EMBL/GenBank/DDBJ whole genome shotgun (WGS) entry which is preliminary data.</text>
</comment>